<keyword evidence="2" id="KW-0413">Isomerase</keyword>
<dbReference type="Proteomes" id="UP000077421">
    <property type="component" value="Unassembled WGS sequence"/>
</dbReference>
<protein>
    <recommendedName>
        <fullName evidence="5">N-acylglucosamine 2-epimerase</fullName>
    </recommendedName>
</protein>
<gene>
    <name evidence="3" type="ORF">AYW79_10710</name>
</gene>
<dbReference type="OrthoDB" id="5141876at2"/>
<dbReference type="PANTHER" id="PTHR15108">
    <property type="entry name" value="N-ACYLGLUCOSAMINE-2-EPIMERASE"/>
    <property type="match status" value="1"/>
</dbReference>
<accession>A0A853K8U7</accession>
<evidence type="ECO:0000313" key="4">
    <source>
        <dbReference type="Proteomes" id="UP000077421"/>
    </source>
</evidence>
<dbReference type="EMBL" id="LSUQ01000036">
    <property type="protein sequence ID" value="OAG93405.1"/>
    <property type="molecule type" value="Genomic_DNA"/>
</dbReference>
<organism evidence="3 4">
    <name type="scientific">Ferroacidibacillus organovorans</name>
    <dbReference type="NCBI Taxonomy" id="1765683"/>
    <lineage>
        <taxon>Bacteria</taxon>
        <taxon>Bacillati</taxon>
        <taxon>Bacillota</taxon>
        <taxon>Bacilli</taxon>
        <taxon>Bacillales</taxon>
        <taxon>Alicyclobacillaceae</taxon>
        <taxon>Ferroacidibacillus</taxon>
    </lineage>
</organism>
<dbReference type="RefSeq" id="WP_067565489.1">
    <property type="nucleotide sequence ID" value="NZ_LSUQ01000036.1"/>
</dbReference>
<dbReference type="GO" id="GO:0005975">
    <property type="term" value="P:carbohydrate metabolic process"/>
    <property type="evidence" value="ECO:0007669"/>
    <property type="project" value="InterPro"/>
</dbReference>
<name>A0A853K8U7_9BACL</name>
<dbReference type="GO" id="GO:0016853">
    <property type="term" value="F:isomerase activity"/>
    <property type="evidence" value="ECO:0007669"/>
    <property type="project" value="UniProtKB-KW"/>
</dbReference>
<dbReference type="InterPro" id="IPR012341">
    <property type="entry name" value="6hp_glycosidase-like_sf"/>
</dbReference>
<dbReference type="Gene3D" id="1.50.10.10">
    <property type="match status" value="1"/>
</dbReference>
<dbReference type="AlphaFoldDB" id="A0A853K8U7"/>
<dbReference type="Pfam" id="PF07221">
    <property type="entry name" value="GlcNAc_2-epim"/>
    <property type="match status" value="1"/>
</dbReference>
<evidence type="ECO:0000256" key="1">
    <source>
        <dbReference type="ARBA" id="ARBA00008558"/>
    </source>
</evidence>
<dbReference type="InterPro" id="IPR010819">
    <property type="entry name" value="AGE/CE"/>
</dbReference>
<evidence type="ECO:0008006" key="5">
    <source>
        <dbReference type="Google" id="ProtNLM"/>
    </source>
</evidence>
<dbReference type="SUPFAM" id="SSF48208">
    <property type="entry name" value="Six-hairpin glycosidases"/>
    <property type="match status" value="1"/>
</dbReference>
<sequence length="422" mass="48775">MQFDSIVNFYKEHLENVILPFWTKNALDLERGGIYTCFAMDGTVLIHRDKYTWSQGRFLWLAARLVRLASTGDLLINEDLIMEAAKKTASFLLEHVFLDNGHCAFVLSEDGTPKYVGEQKTLDASIYGDCFVCLGLIEYADLLGDKELLHFSWNLYQDILLRVKTDDIVTEPYIVPKELTVHGIPMILLNLSFECYKAFKRIGDSRVGTAMKHTLRHIDAIWNQCDGQAHVLREHVVKDVLYKDAWKKTLLYEHIAPGHTAESMWMIMETAHELSDRNMIDRCLLVLKHTFNLAWDDQYGGLFRFVGLNGGAPFGRNSGSVYEEQILDTWDMKLWWVHTEFLYAAWLGWTLTRDQECKDIAEKLHQYTFSVFPNPDHTVGEWLQKRNRQGLPLDKVVALPVKDPYHIMRNLMLLIGLSKVNV</sequence>
<evidence type="ECO:0000256" key="2">
    <source>
        <dbReference type="ARBA" id="ARBA00023235"/>
    </source>
</evidence>
<dbReference type="InterPro" id="IPR008928">
    <property type="entry name" value="6-hairpin_glycosidase_sf"/>
</dbReference>
<comment type="caution">
    <text evidence="3">The sequence shown here is derived from an EMBL/GenBank/DDBJ whole genome shotgun (WGS) entry which is preliminary data.</text>
</comment>
<reference evidence="3 4" key="1">
    <citation type="submission" date="2016-02" db="EMBL/GenBank/DDBJ databases">
        <title>Draft genome sequence of Acidibacillus ferrooxidans SLC66.</title>
        <authorList>
            <person name="Oliveira G."/>
            <person name="Nancucheo I."/>
            <person name="Dall'Agnol H."/>
            <person name="Johnson B."/>
            <person name="Oliveira R."/>
            <person name="Nunes G.L."/>
            <person name="Tzotzos G."/>
            <person name="Orellana S.C."/>
            <person name="Salim A.C."/>
            <person name="Araujo F.M."/>
        </authorList>
    </citation>
    <scope>NUCLEOTIDE SEQUENCE [LARGE SCALE GENOMIC DNA]</scope>
    <source>
        <strain evidence="3 4">SLC66</strain>
    </source>
</reference>
<proteinExistence type="inferred from homology"/>
<comment type="similarity">
    <text evidence="1">Belongs to the N-acylglucosamine 2-epimerase family.</text>
</comment>
<evidence type="ECO:0000313" key="3">
    <source>
        <dbReference type="EMBL" id="OAG93405.1"/>
    </source>
</evidence>